<keyword evidence="4 10" id="KW-0812">Transmembrane</keyword>
<evidence type="ECO:0000256" key="2">
    <source>
        <dbReference type="ARBA" id="ARBA00022475"/>
    </source>
</evidence>
<evidence type="ECO:0000313" key="11">
    <source>
        <dbReference type="EMBL" id="AOT85629.1"/>
    </source>
</evidence>
<comment type="subcellular location">
    <subcellularLocation>
        <location evidence="1 10">Cell membrane</location>
        <topology evidence="1 10">Multi-pass membrane protein</topology>
    </subcellularLocation>
</comment>
<evidence type="ECO:0000256" key="8">
    <source>
        <dbReference type="ARBA" id="ARBA00023170"/>
    </source>
</evidence>
<evidence type="ECO:0000256" key="10">
    <source>
        <dbReference type="RuleBase" id="RU351113"/>
    </source>
</evidence>
<dbReference type="EMBL" id="KX661029">
    <property type="protein sequence ID" value="AOT85629.1"/>
    <property type="molecule type" value="mRNA"/>
</dbReference>
<feature type="transmembrane region" description="Helical" evidence="10">
    <location>
        <begin position="302"/>
        <end position="323"/>
    </location>
</feature>
<feature type="transmembrane region" description="Helical" evidence="10">
    <location>
        <begin position="272"/>
        <end position="296"/>
    </location>
</feature>
<sequence>MKILHKISKLKQDWNTSSPIWRLNRLLKVGKFGGYLVGIRFLGDCKIVWYSGKTGFVISIYYILAIYTLIHYAMENRIVDGLPCWSMSGLYLSSMVAYANALTKRHRIYKIGHFGQTYLYNEEFDEICSKSVNKTVKRFMIIMGIILASVILGSINPVYIWYRDGIFYSLAGVRFPFVEQNSNLNIMLNIILQLLLGYNAINGLTLLQTYQGTLMNAIELSADISIKEMINLSDYLEGGNADDAVIKKHITKIFRQIQRIDGYIKNASDCHYWYFFLSSPFITYSIGLSIYAQYIMGFPPGYGIALMSYVQMAVLYYIGQVVVDRNNRIRYSLYSDLKWYLLPPKYQRDVCFMMKRMQNGATLTIGPFQTLNFETLRILTQRIQSFIMFLLNFH</sequence>
<feature type="transmembrane region" description="Helical" evidence="10">
    <location>
        <begin position="182"/>
        <end position="201"/>
    </location>
</feature>
<feature type="transmembrane region" description="Helical" evidence="10">
    <location>
        <begin position="85"/>
        <end position="103"/>
    </location>
</feature>
<accession>A0A1D8GZG2</accession>
<keyword evidence="8 10" id="KW-0675">Receptor</keyword>
<comment type="caution">
    <text evidence="10">Lacks conserved residue(s) required for the propagation of feature annotation.</text>
</comment>
<dbReference type="GO" id="GO:0005886">
    <property type="term" value="C:plasma membrane"/>
    <property type="evidence" value="ECO:0007669"/>
    <property type="project" value="UniProtKB-SubCell"/>
</dbReference>
<protein>
    <recommendedName>
        <fullName evidence="10">Odorant receptor</fullName>
    </recommendedName>
</protein>
<dbReference type="PANTHER" id="PTHR21137">
    <property type="entry name" value="ODORANT RECEPTOR"/>
    <property type="match status" value="1"/>
</dbReference>
<evidence type="ECO:0000256" key="4">
    <source>
        <dbReference type="ARBA" id="ARBA00022692"/>
    </source>
</evidence>
<dbReference type="GO" id="GO:0005549">
    <property type="term" value="F:odorant binding"/>
    <property type="evidence" value="ECO:0007669"/>
    <property type="project" value="InterPro"/>
</dbReference>
<reference evidence="11" key="1">
    <citation type="journal article" date="2016" name="Front. Cell. Neurosci.">
        <title>A Sex Pheromone Receptor in the Hessian Fly Mayetiola destructor (Diptera, Cecidomyiidae).</title>
        <authorList>
            <person name="Andersson M.N."/>
            <person name="Corcoran J.A."/>
            <person name="Zhang D.D."/>
            <person name="Hillbur Y."/>
            <person name="Newcomb R.D."/>
            <person name="Lofstedt C."/>
        </authorList>
    </citation>
    <scope>NUCLEOTIDE SEQUENCE</scope>
</reference>
<proteinExistence type="evidence at transcript level"/>
<dbReference type="InterPro" id="IPR004117">
    <property type="entry name" value="7tm6_olfct_rcpt"/>
</dbReference>
<evidence type="ECO:0000256" key="3">
    <source>
        <dbReference type="ARBA" id="ARBA00022606"/>
    </source>
</evidence>
<organism evidence="11">
    <name type="scientific">Mayetiola destructor</name>
    <name type="common">Hessian fly</name>
    <dbReference type="NCBI Taxonomy" id="39758"/>
    <lineage>
        <taxon>Eukaryota</taxon>
        <taxon>Metazoa</taxon>
        <taxon>Ecdysozoa</taxon>
        <taxon>Arthropoda</taxon>
        <taxon>Hexapoda</taxon>
        <taxon>Insecta</taxon>
        <taxon>Pterygota</taxon>
        <taxon>Neoptera</taxon>
        <taxon>Endopterygota</taxon>
        <taxon>Diptera</taxon>
        <taxon>Nematocera</taxon>
        <taxon>Sciaroidea</taxon>
        <taxon>Cecidomyiidae</taxon>
        <taxon>Mayetiola</taxon>
    </lineage>
</organism>
<keyword evidence="3 10" id="KW-0716">Sensory transduction</keyword>
<evidence type="ECO:0000256" key="7">
    <source>
        <dbReference type="ARBA" id="ARBA00023136"/>
    </source>
</evidence>
<keyword evidence="9 10" id="KW-0807">Transducer</keyword>
<evidence type="ECO:0000256" key="1">
    <source>
        <dbReference type="ARBA" id="ARBA00004651"/>
    </source>
</evidence>
<comment type="similarity">
    <text evidence="10">Belongs to the insect chemoreceptor superfamily. Heteromeric odorant receptor channel (TC 1.A.69) family.</text>
</comment>
<keyword evidence="6 10" id="KW-1133">Transmembrane helix</keyword>
<evidence type="ECO:0000256" key="9">
    <source>
        <dbReference type="ARBA" id="ARBA00023224"/>
    </source>
</evidence>
<dbReference type="AlphaFoldDB" id="A0A1D8GZG2"/>
<keyword evidence="5 10" id="KW-0552">Olfaction</keyword>
<feature type="transmembrane region" description="Helical" evidence="10">
    <location>
        <begin position="139"/>
        <end position="162"/>
    </location>
</feature>
<keyword evidence="2" id="KW-1003">Cell membrane</keyword>
<dbReference type="GO" id="GO:0004984">
    <property type="term" value="F:olfactory receptor activity"/>
    <property type="evidence" value="ECO:0007669"/>
    <property type="project" value="InterPro"/>
</dbReference>
<dbReference type="GO" id="GO:0007165">
    <property type="term" value="P:signal transduction"/>
    <property type="evidence" value="ECO:0007669"/>
    <property type="project" value="UniProtKB-KW"/>
</dbReference>
<dbReference type="Pfam" id="PF02949">
    <property type="entry name" value="7tm_6"/>
    <property type="match status" value="1"/>
</dbReference>
<evidence type="ECO:0000256" key="5">
    <source>
        <dbReference type="ARBA" id="ARBA00022725"/>
    </source>
</evidence>
<feature type="transmembrane region" description="Helical" evidence="10">
    <location>
        <begin position="56"/>
        <end position="73"/>
    </location>
</feature>
<name>A0A1D8GZG2_MAYDE</name>
<dbReference type="PANTHER" id="PTHR21137:SF35">
    <property type="entry name" value="ODORANT RECEPTOR 19A-RELATED"/>
    <property type="match status" value="1"/>
</dbReference>
<keyword evidence="7 10" id="KW-0472">Membrane</keyword>
<evidence type="ECO:0000256" key="6">
    <source>
        <dbReference type="ARBA" id="ARBA00022989"/>
    </source>
</evidence>